<dbReference type="InterPro" id="IPR013249">
    <property type="entry name" value="RNA_pol_sigma70_r4_t2"/>
</dbReference>
<evidence type="ECO:0000259" key="3">
    <source>
        <dbReference type="Pfam" id="PF20239"/>
    </source>
</evidence>
<dbReference type="InterPro" id="IPR013325">
    <property type="entry name" value="RNA_pol_sigma_r2"/>
</dbReference>
<dbReference type="PANTHER" id="PTHR47756:SF2">
    <property type="entry name" value="BLL6612 PROTEIN"/>
    <property type="match status" value="1"/>
</dbReference>
<dbReference type="STRING" id="1049789.LEP1GSC050_0186"/>
<accession>T0GHS6</accession>
<evidence type="ECO:0000313" key="4">
    <source>
        <dbReference type="EMBL" id="EQA46399.1"/>
    </source>
</evidence>
<dbReference type="GO" id="GO:0016987">
    <property type="term" value="F:sigma factor activity"/>
    <property type="evidence" value="ECO:0007669"/>
    <property type="project" value="InterPro"/>
</dbReference>
<proteinExistence type="predicted"/>
<dbReference type="SUPFAM" id="SSF88659">
    <property type="entry name" value="Sigma3 and sigma4 domains of RNA polymerase sigma factors"/>
    <property type="match status" value="1"/>
</dbReference>
<comment type="caution">
    <text evidence="4">The sequence shown here is derived from an EMBL/GenBank/DDBJ whole genome shotgun (WGS) entry which is preliminary data.</text>
</comment>
<dbReference type="AlphaFoldDB" id="T0GHS6"/>
<dbReference type="InterPro" id="IPR013324">
    <property type="entry name" value="RNA_pol_sigma_r3/r4-like"/>
</dbReference>
<dbReference type="Pfam" id="PF08281">
    <property type="entry name" value="Sigma70_r4_2"/>
    <property type="match status" value="1"/>
</dbReference>
<dbReference type="Pfam" id="PF04542">
    <property type="entry name" value="Sigma70_r2"/>
    <property type="match status" value="1"/>
</dbReference>
<reference evidence="4" key="1">
    <citation type="submission" date="2013-05" db="EMBL/GenBank/DDBJ databases">
        <authorList>
            <person name="Harkins D.M."/>
            <person name="Durkin A.S."/>
            <person name="Brinkac L.M."/>
            <person name="Haft D.H."/>
            <person name="Selengut J.D."/>
            <person name="Sanka R."/>
            <person name="DePew J."/>
            <person name="Purushe J."/>
            <person name="Hartskeerl R.A."/>
            <person name="Ahmed A."/>
            <person name="van der Linden H."/>
            <person name="Goris M.G.A."/>
            <person name="Vinetz J.M."/>
            <person name="Sutton G.G."/>
            <person name="Nierman W.C."/>
            <person name="Fouts D.E."/>
        </authorList>
    </citation>
    <scope>NUCLEOTIDE SEQUENCE [LARGE SCALE GENOMIC DNA]</scope>
    <source>
        <strain evidence="4">5399</strain>
    </source>
</reference>
<gene>
    <name evidence="4" type="ORF">LEP1GSC050_0186</name>
</gene>
<feature type="domain" description="DUF6596" evidence="3">
    <location>
        <begin position="204"/>
        <end position="315"/>
    </location>
</feature>
<dbReference type="InterPro" id="IPR007627">
    <property type="entry name" value="RNA_pol_sigma70_r2"/>
</dbReference>
<evidence type="ECO:0000259" key="1">
    <source>
        <dbReference type="Pfam" id="PF04542"/>
    </source>
</evidence>
<evidence type="ECO:0000259" key="2">
    <source>
        <dbReference type="Pfam" id="PF08281"/>
    </source>
</evidence>
<organism evidence="4 5">
    <name type="scientific">Leptospira broomii serovar Hurstbridge str. 5399</name>
    <dbReference type="NCBI Taxonomy" id="1049789"/>
    <lineage>
        <taxon>Bacteria</taxon>
        <taxon>Pseudomonadati</taxon>
        <taxon>Spirochaetota</taxon>
        <taxon>Spirochaetia</taxon>
        <taxon>Leptospirales</taxon>
        <taxon>Leptospiraceae</taxon>
        <taxon>Leptospira</taxon>
    </lineage>
</organism>
<keyword evidence="5" id="KW-1185">Reference proteome</keyword>
<dbReference type="GO" id="GO:0003677">
    <property type="term" value="F:DNA binding"/>
    <property type="evidence" value="ECO:0007669"/>
    <property type="project" value="InterPro"/>
</dbReference>
<dbReference type="InterPro" id="IPR014284">
    <property type="entry name" value="RNA_pol_sigma-70_dom"/>
</dbReference>
<protein>
    <submittedName>
        <fullName evidence="4">Sigma-70 region 2</fullName>
    </submittedName>
</protein>
<dbReference type="InterPro" id="IPR046531">
    <property type="entry name" value="DUF6596"/>
</dbReference>
<evidence type="ECO:0000313" key="5">
    <source>
        <dbReference type="Proteomes" id="UP000015454"/>
    </source>
</evidence>
<dbReference type="RefSeq" id="WP_010568549.1">
    <property type="nucleotide sequence ID" value="NZ_AHMO02000007.1"/>
</dbReference>
<feature type="domain" description="RNA polymerase sigma-70 region 2" evidence="1">
    <location>
        <begin position="36"/>
        <end position="99"/>
    </location>
</feature>
<dbReference type="Gene3D" id="1.10.10.10">
    <property type="entry name" value="Winged helix-like DNA-binding domain superfamily/Winged helix DNA-binding domain"/>
    <property type="match status" value="1"/>
</dbReference>
<dbReference type="Proteomes" id="UP000015454">
    <property type="component" value="Unassembled WGS sequence"/>
</dbReference>
<feature type="domain" description="RNA polymerase sigma factor 70 region 4 type 2" evidence="2">
    <location>
        <begin position="135"/>
        <end position="186"/>
    </location>
</feature>
<dbReference type="PANTHER" id="PTHR47756">
    <property type="entry name" value="BLL6612 PROTEIN-RELATED"/>
    <property type="match status" value="1"/>
</dbReference>
<dbReference type="InterPro" id="IPR036388">
    <property type="entry name" value="WH-like_DNA-bd_sf"/>
</dbReference>
<sequence length="446" mass="50431">MEVTVSSPEFVKPSLPINFTMSDLTRQLLERVHKQEYGQILATLIGWLGDFELAEEALQDAFLAAIEHWERLGVPNKPGAWLTTTARRKALDRLRRNRSRSVDPLSLEIVDSVQTLEVENLTDDSEIPDERLKLIFTCCHPALPTEHQIALTLHTLGGLTTAEIASAFLIPITTMAQRLVRAKRKIKDAGIPYYVPPVHLLGERVDSVLAVLYLIFTEGYAATSGDSLIRRELCDEAIRLCRIIELLIRRKEVRTDIPDQQYTEVLGLLSLMLLTYSRRRARVGEDGELIVLSDQKRSLWEKAEIQEGLALLDTALHLNCLGPYQLQAAINALHVSAPDAESTNWKRISELYNQLLLFNDTAIVRLNYAVSISMAGDPIEGLLLLETLEEELNLFAPYHLARADMLTRTSDKKKAKEEYLLALNLTQNRVERIFIGRKIAEFSNLD</sequence>
<dbReference type="Gene3D" id="1.10.1740.10">
    <property type="match status" value="1"/>
</dbReference>
<dbReference type="NCBIfam" id="TIGR02937">
    <property type="entry name" value="sigma70-ECF"/>
    <property type="match status" value="1"/>
</dbReference>
<dbReference type="GO" id="GO:0006352">
    <property type="term" value="P:DNA-templated transcription initiation"/>
    <property type="evidence" value="ECO:0007669"/>
    <property type="project" value="InterPro"/>
</dbReference>
<dbReference type="SUPFAM" id="SSF88946">
    <property type="entry name" value="Sigma2 domain of RNA polymerase sigma factors"/>
    <property type="match status" value="1"/>
</dbReference>
<dbReference type="Pfam" id="PF20239">
    <property type="entry name" value="DUF6596"/>
    <property type="match status" value="1"/>
</dbReference>
<name>T0GHS6_9LEPT</name>
<dbReference type="EMBL" id="AHMO02000007">
    <property type="protein sequence ID" value="EQA46399.1"/>
    <property type="molecule type" value="Genomic_DNA"/>
</dbReference>